<dbReference type="Pfam" id="PF00072">
    <property type="entry name" value="Response_reg"/>
    <property type="match status" value="1"/>
</dbReference>
<evidence type="ECO:0000259" key="7">
    <source>
        <dbReference type="PROSITE" id="PS50110"/>
    </source>
</evidence>
<evidence type="ECO:0000259" key="6">
    <source>
        <dbReference type="PROSITE" id="PS50043"/>
    </source>
</evidence>
<keyword evidence="1 5" id="KW-0597">Phosphoprotein</keyword>
<proteinExistence type="predicted"/>
<dbReference type="InterPro" id="IPR011006">
    <property type="entry name" value="CheY-like_superfamily"/>
</dbReference>
<evidence type="ECO:0000256" key="2">
    <source>
        <dbReference type="ARBA" id="ARBA00023015"/>
    </source>
</evidence>
<feature type="modified residue" description="4-aspartylphosphate" evidence="5">
    <location>
        <position position="56"/>
    </location>
</feature>
<dbReference type="SUPFAM" id="SSF46894">
    <property type="entry name" value="C-terminal effector domain of the bipartite response regulators"/>
    <property type="match status" value="1"/>
</dbReference>
<dbReference type="InterPro" id="IPR001789">
    <property type="entry name" value="Sig_transdc_resp-reg_receiver"/>
</dbReference>
<name>A0ABS1QWQ7_9GAMM</name>
<dbReference type="EMBL" id="JAERTZ010000033">
    <property type="protein sequence ID" value="MBL1379320.1"/>
    <property type="molecule type" value="Genomic_DNA"/>
</dbReference>
<organism evidence="8 9">
    <name type="scientific">Zobellella iuensis</name>
    <dbReference type="NCBI Taxonomy" id="2803811"/>
    <lineage>
        <taxon>Bacteria</taxon>
        <taxon>Pseudomonadati</taxon>
        <taxon>Pseudomonadota</taxon>
        <taxon>Gammaproteobacteria</taxon>
        <taxon>Aeromonadales</taxon>
        <taxon>Aeromonadaceae</taxon>
        <taxon>Zobellella</taxon>
    </lineage>
</organism>
<evidence type="ECO:0000313" key="9">
    <source>
        <dbReference type="Proteomes" id="UP000638570"/>
    </source>
</evidence>
<dbReference type="InterPro" id="IPR058245">
    <property type="entry name" value="NreC/VraR/RcsB-like_REC"/>
</dbReference>
<dbReference type="Gene3D" id="3.40.50.2300">
    <property type="match status" value="1"/>
</dbReference>
<evidence type="ECO:0000256" key="3">
    <source>
        <dbReference type="ARBA" id="ARBA00023125"/>
    </source>
</evidence>
<gene>
    <name evidence="8" type="ORF">JKV55_18620</name>
</gene>
<dbReference type="SUPFAM" id="SSF52172">
    <property type="entry name" value="CheY-like"/>
    <property type="match status" value="1"/>
</dbReference>
<dbReference type="Pfam" id="PF00196">
    <property type="entry name" value="GerE"/>
    <property type="match status" value="1"/>
</dbReference>
<evidence type="ECO:0000313" key="8">
    <source>
        <dbReference type="EMBL" id="MBL1379320.1"/>
    </source>
</evidence>
<dbReference type="InterPro" id="IPR016032">
    <property type="entry name" value="Sig_transdc_resp-reg_C-effctor"/>
</dbReference>
<dbReference type="PROSITE" id="PS00622">
    <property type="entry name" value="HTH_LUXR_1"/>
    <property type="match status" value="1"/>
</dbReference>
<accession>A0ABS1QWQ7</accession>
<dbReference type="CDD" id="cd17535">
    <property type="entry name" value="REC_NarL-like"/>
    <property type="match status" value="1"/>
</dbReference>
<protein>
    <submittedName>
        <fullName evidence="8">Response regulator transcription factor</fullName>
    </submittedName>
</protein>
<dbReference type="CDD" id="cd06170">
    <property type="entry name" value="LuxR_C_like"/>
    <property type="match status" value="1"/>
</dbReference>
<keyword evidence="4" id="KW-0804">Transcription</keyword>
<keyword evidence="3" id="KW-0238">DNA-binding</keyword>
<dbReference type="PRINTS" id="PR00038">
    <property type="entry name" value="HTHLUXR"/>
</dbReference>
<keyword evidence="2" id="KW-0805">Transcription regulation</keyword>
<dbReference type="Proteomes" id="UP000638570">
    <property type="component" value="Unassembled WGS sequence"/>
</dbReference>
<dbReference type="PROSITE" id="PS50110">
    <property type="entry name" value="RESPONSE_REGULATORY"/>
    <property type="match status" value="1"/>
</dbReference>
<reference evidence="9" key="1">
    <citation type="submission" date="2021-01" db="EMBL/GenBank/DDBJ databases">
        <title>Genome public.</title>
        <authorList>
            <person name="Liu C."/>
            <person name="Sun Q."/>
        </authorList>
    </citation>
    <scope>NUCLEOTIDE SEQUENCE [LARGE SCALE GENOMIC DNA]</scope>
    <source>
        <strain evidence="9">CGMCC 1.18722</strain>
    </source>
</reference>
<evidence type="ECO:0000256" key="5">
    <source>
        <dbReference type="PROSITE-ProRule" id="PRU00169"/>
    </source>
</evidence>
<dbReference type="PROSITE" id="PS50043">
    <property type="entry name" value="HTH_LUXR_2"/>
    <property type="match status" value="1"/>
</dbReference>
<dbReference type="RefSeq" id="WP_202088520.1">
    <property type="nucleotide sequence ID" value="NZ_JAERTZ010000033.1"/>
</dbReference>
<keyword evidence="9" id="KW-1185">Reference proteome</keyword>
<dbReference type="PANTHER" id="PTHR44688:SF16">
    <property type="entry name" value="DNA-BINDING TRANSCRIPTIONAL ACTIVATOR DEVR_DOSR"/>
    <property type="match status" value="1"/>
</dbReference>
<dbReference type="SMART" id="SM00448">
    <property type="entry name" value="REC"/>
    <property type="match status" value="1"/>
</dbReference>
<feature type="domain" description="HTH luxR-type" evidence="6">
    <location>
        <begin position="149"/>
        <end position="214"/>
    </location>
</feature>
<evidence type="ECO:0000256" key="1">
    <source>
        <dbReference type="ARBA" id="ARBA00022553"/>
    </source>
</evidence>
<comment type="caution">
    <text evidence="8">The sequence shown here is derived from an EMBL/GenBank/DDBJ whole genome shotgun (WGS) entry which is preliminary data.</text>
</comment>
<dbReference type="SMART" id="SM00421">
    <property type="entry name" value="HTH_LUXR"/>
    <property type="match status" value="1"/>
</dbReference>
<dbReference type="PANTHER" id="PTHR44688">
    <property type="entry name" value="DNA-BINDING TRANSCRIPTIONAL ACTIVATOR DEVR_DOSR"/>
    <property type="match status" value="1"/>
</dbReference>
<feature type="domain" description="Response regulatory" evidence="7">
    <location>
        <begin position="5"/>
        <end position="119"/>
    </location>
</feature>
<evidence type="ECO:0000256" key="4">
    <source>
        <dbReference type="ARBA" id="ARBA00023163"/>
    </source>
</evidence>
<sequence>MTRIRILVANHDFHLREALLDALNGQEDMQVVGEARDSDHALHLVEVLRPDILLLDALLHGGMDTLPMIAEINPGTRILVFADPTDVEFVVLALEQGAPGCMSRAFAAKHLIKAIHALHQGELWAPRRLLAQLLSELLLRTKQQSKPPVADAQAALTDREQEILRWVARGMTNKEIAKQLGISDLTVKSHLQHIYAKLGIHRRLRLAIEQVADRR</sequence>
<dbReference type="InterPro" id="IPR000792">
    <property type="entry name" value="Tscrpt_reg_LuxR_C"/>
</dbReference>